<dbReference type="Proteomes" id="UP000681594">
    <property type="component" value="Unassembled WGS sequence"/>
</dbReference>
<name>A0ABS4AH15_9PROT</name>
<feature type="transmembrane region" description="Helical" evidence="1">
    <location>
        <begin position="12"/>
        <end position="38"/>
    </location>
</feature>
<dbReference type="EMBL" id="JAGIZB010000010">
    <property type="protein sequence ID" value="MBP0445509.1"/>
    <property type="molecule type" value="Genomic_DNA"/>
</dbReference>
<dbReference type="InterPro" id="IPR021265">
    <property type="entry name" value="DUF2842"/>
</dbReference>
<keyword evidence="3" id="KW-1185">Reference proteome</keyword>
<gene>
    <name evidence="2" type="ORF">J8J14_12050</name>
</gene>
<protein>
    <submittedName>
        <fullName evidence="2">DUF2842 domain-containing protein</fullName>
    </submittedName>
</protein>
<feature type="transmembrane region" description="Helical" evidence="1">
    <location>
        <begin position="50"/>
        <end position="72"/>
    </location>
</feature>
<dbReference type="Pfam" id="PF11003">
    <property type="entry name" value="DUF2842"/>
    <property type="match status" value="1"/>
</dbReference>
<reference evidence="2 3" key="1">
    <citation type="submission" date="2021-03" db="EMBL/GenBank/DDBJ databases">
        <authorList>
            <person name="So Y."/>
        </authorList>
    </citation>
    <scope>NUCLEOTIDE SEQUENCE [LARGE SCALE GENOMIC DNA]</scope>
    <source>
        <strain evidence="2 3">SSH11</strain>
    </source>
</reference>
<accession>A0ABS4AH15</accession>
<keyword evidence="1" id="KW-1133">Transmembrane helix</keyword>
<evidence type="ECO:0000313" key="3">
    <source>
        <dbReference type="Proteomes" id="UP000681594"/>
    </source>
</evidence>
<keyword evidence="1" id="KW-0472">Membrane</keyword>
<evidence type="ECO:0000313" key="2">
    <source>
        <dbReference type="EMBL" id="MBP0445509.1"/>
    </source>
</evidence>
<sequence>MARAQESGTCRAMSRIPVAVMAGVLGILLYIGAAVALADFVLPRHWTLQLLYFLVAGMAWVWPISRLMYWAARK</sequence>
<organism evidence="2 3">
    <name type="scientific">Pararoseomonas baculiformis</name>
    <dbReference type="NCBI Taxonomy" id="2820812"/>
    <lineage>
        <taxon>Bacteria</taxon>
        <taxon>Pseudomonadati</taxon>
        <taxon>Pseudomonadota</taxon>
        <taxon>Alphaproteobacteria</taxon>
        <taxon>Acetobacterales</taxon>
        <taxon>Acetobacteraceae</taxon>
        <taxon>Pararoseomonas</taxon>
    </lineage>
</organism>
<comment type="caution">
    <text evidence="2">The sequence shown here is derived from an EMBL/GenBank/DDBJ whole genome shotgun (WGS) entry which is preliminary data.</text>
</comment>
<keyword evidence="1" id="KW-0812">Transmembrane</keyword>
<proteinExistence type="predicted"/>
<evidence type="ECO:0000256" key="1">
    <source>
        <dbReference type="SAM" id="Phobius"/>
    </source>
</evidence>